<evidence type="ECO:0008006" key="4">
    <source>
        <dbReference type="Google" id="ProtNLM"/>
    </source>
</evidence>
<evidence type="ECO:0000313" key="3">
    <source>
        <dbReference type="Proteomes" id="UP000199532"/>
    </source>
</evidence>
<dbReference type="Proteomes" id="UP000199532">
    <property type="component" value="Unassembled WGS sequence"/>
</dbReference>
<dbReference type="AlphaFoldDB" id="A0A1H6UY32"/>
<keyword evidence="1" id="KW-0732">Signal</keyword>
<dbReference type="EMBL" id="FNXY01000004">
    <property type="protein sequence ID" value="SEI97299.1"/>
    <property type="molecule type" value="Genomic_DNA"/>
</dbReference>
<organism evidence="2 3">
    <name type="scientific">Dyadobacter koreensis</name>
    <dbReference type="NCBI Taxonomy" id="408657"/>
    <lineage>
        <taxon>Bacteria</taxon>
        <taxon>Pseudomonadati</taxon>
        <taxon>Bacteroidota</taxon>
        <taxon>Cytophagia</taxon>
        <taxon>Cytophagales</taxon>
        <taxon>Spirosomataceae</taxon>
        <taxon>Dyadobacter</taxon>
    </lineage>
</organism>
<dbReference type="RefSeq" id="WP_143072099.1">
    <property type="nucleotide sequence ID" value="NZ_FNXY01000004.1"/>
</dbReference>
<feature type="chain" id="PRO_5011502581" description="DUF4397 domain-containing protein" evidence="1">
    <location>
        <begin position="25"/>
        <end position="135"/>
    </location>
</feature>
<name>A0A1H6UY32_9BACT</name>
<evidence type="ECO:0000256" key="1">
    <source>
        <dbReference type="SAM" id="SignalP"/>
    </source>
</evidence>
<sequence length="135" mass="15320">MKKLLLCMVAIMALLNFSCSRDKAMDSDVEAKNEVQIRIKNASLLPYQNIEVNTSGGVNNFGNLPDNQVSEYKTFNFAYPYSFVKLQINGEPYIIEPTDYAGLNRLENGKYTYEISLDPEGNQIFMSLLKDDVMN</sequence>
<feature type="signal peptide" evidence="1">
    <location>
        <begin position="1"/>
        <end position="24"/>
    </location>
</feature>
<reference evidence="2 3" key="1">
    <citation type="submission" date="2016-10" db="EMBL/GenBank/DDBJ databases">
        <authorList>
            <person name="de Groot N.N."/>
        </authorList>
    </citation>
    <scope>NUCLEOTIDE SEQUENCE [LARGE SCALE GENOMIC DNA]</scope>
    <source>
        <strain evidence="2 3">DSM 19938</strain>
    </source>
</reference>
<accession>A0A1H6UY32</accession>
<proteinExistence type="predicted"/>
<evidence type="ECO:0000313" key="2">
    <source>
        <dbReference type="EMBL" id="SEI97299.1"/>
    </source>
</evidence>
<protein>
    <recommendedName>
        <fullName evidence="4">DUF4397 domain-containing protein</fullName>
    </recommendedName>
</protein>
<keyword evidence="3" id="KW-1185">Reference proteome</keyword>
<dbReference type="OrthoDB" id="980950at2"/>
<dbReference type="STRING" id="408657.SAMN04487995_2819"/>
<gene>
    <name evidence="2" type="ORF">SAMN04487995_2819</name>
</gene>